<gene>
    <name evidence="5" type="ORF">GcC1_152016</name>
</gene>
<dbReference type="InterPro" id="IPR002018">
    <property type="entry name" value="CarbesteraseB"/>
</dbReference>
<protein>
    <recommendedName>
        <fullName evidence="3">Carboxylic ester hydrolase</fullName>
        <ecNumber evidence="3">3.1.1.-</ecNumber>
    </recommendedName>
</protein>
<dbReference type="PROSITE" id="PS00122">
    <property type="entry name" value="CARBOXYLESTERASE_B_1"/>
    <property type="match status" value="1"/>
</dbReference>
<feature type="domain" description="Carboxylesterase type B" evidence="4">
    <location>
        <begin position="39"/>
        <end position="468"/>
    </location>
</feature>
<dbReference type="GO" id="GO:0016787">
    <property type="term" value="F:hydrolase activity"/>
    <property type="evidence" value="ECO:0007669"/>
    <property type="project" value="UniProtKB-KW"/>
</dbReference>
<dbReference type="InterPro" id="IPR019826">
    <property type="entry name" value="Carboxylesterase_B_AS"/>
</dbReference>
<organism evidence="5 6">
    <name type="scientific">Golovinomyces cichoracearum</name>
    <dbReference type="NCBI Taxonomy" id="62708"/>
    <lineage>
        <taxon>Eukaryota</taxon>
        <taxon>Fungi</taxon>
        <taxon>Dikarya</taxon>
        <taxon>Ascomycota</taxon>
        <taxon>Pezizomycotina</taxon>
        <taxon>Leotiomycetes</taxon>
        <taxon>Erysiphales</taxon>
        <taxon>Erysiphaceae</taxon>
        <taxon>Golovinomyces</taxon>
    </lineage>
</organism>
<dbReference type="EMBL" id="MCBR01015203">
    <property type="protein sequence ID" value="RKF61906.1"/>
    <property type="molecule type" value="Genomic_DNA"/>
</dbReference>
<dbReference type="Proteomes" id="UP000285405">
    <property type="component" value="Unassembled WGS sequence"/>
</dbReference>
<evidence type="ECO:0000256" key="2">
    <source>
        <dbReference type="ARBA" id="ARBA00022801"/>
    </source>
</evidence>
<sequence length="615" mass="67507">MTINCLVLVALAVIGSVQVFFLTKHYHSKREDSALDPIVDVGYSVYRGHYEKALQLNYFKGIRYAAPPEGALRWQKPQEPMPNRGSTISAVNYGPKCPQSPQGHNPDSWFFFPTDQVSEDCLFLNVISPTNATALPVLVWIHGGGYGLGDGRYNFTELTMTNSRSFVIVTIQYRLGAFGFLSSSELGRFGVPNAGLYDQHFALEWVQRHISKFGGDPTRVTIAGESAGAGSVLQQTVAYGGKEGTTYFTNAIVASPYLPPQWNYDDEQPTNAYNAFVKHAGCDTKLDNTTVFGCLRSKNTYSLQNASGFVSTSASYGQWAFLPVVDGSFIQRSPVKQLISGDLNGSKMLSGHNSDEAPAFVPQSIKTTSDFESYVQSLYPIGNQTLAKISELYDIPITVPGPLFSTLGSSGPTALNQSSFAIGQQQRANNLYAESTFICPSYWLANSFSFGNKSSWKYQFSVPPAAHGTDLNAYHKPDSAIFSEGTLSNGFRIGFQLIWGQFTLHGDPTLPESVIGGFNSKEGRNSSEDFSAAYNSSWLAWDKKSMSMMNFNTSGGVEKQLSMWFGLGKSINITMNIEPGVMANWTISNGATWEGGRAKRCKFWADFALRQFSVR</sequence>
<dbReference type="Gene3D" id="3.40.50.1820">
    <property type="entry name" value="alpha/beta hydrolase"/>
    <property type="match status" value="1"/>
</dbReference>
<dbReference type="PROSITE" id="PS00941">
    <property type="entry name" value="CARBOXYLESTERASE_B_2"/>
    <property type="match status" value="1"/>
</dbReference>
<accession>A0A420HWX9</accession>
<dbReference type="InterPro" id="IPR050309">
    <property type="entry name" value="Type-B_Carboxylest/Lipase"/>
</dbReference>
<dbReference type="InterPro" id="IPR029058">
    <property type="entry name" value="AB_hydrolase_fold"/>
</dbReference>
<name>A0A420HWX9_9PEZI</name>
<evidence type="ECO:0000256" key="3">
    <source>
        <dbReference type="RuleBase" id="RU361235"/>
    </source>
</evidence>
<dbReference type="SUPFAM" id="SSF53474">
    <property type="entry name" value="alpha/beta-Hydrolases"/>
    <property type="match status" value="1"/>
</dbReference>
<proteinExistence type="inferred from homology"/>
<evidence type="ECO:0000313" key="6">
    <source>
        <dbReference type="Proteomes" id="UP000285405"/>
    </source>
</evidence>
<evidence type="ECO:0000259" key="4">
    <source>
        <dbReference type="Pfam" id="PF00135"/>
    </source>
</evidence>
<dbReference type="AlphaFoldDB" id="A0A420HWX9"/>
<dbReference type="Pfam" id="PF00135">
    <property type="entry name" value="COesterase"/>
    <property type="match status" value="1"/>
</dbReference>
<evidence type="ECO:0000256" key="1">
    <source>
        <dbReference type="ARBA" id="ARBA00005964"/>
    </source>
</evidence>
<evidence type="ECO:0000313" key="5">
    <source>
        <dbReference type="EMBL" id="RKF61906.1"/>
    </source>
</evidence>
<comment type="caution">
    <text evidence="5">The sequence shown here is derived from an EMBL/GenBank/DDBJ whole genome shotgun (WGS) entry which is preliminary data.</text>
</comment>
<dbReference type="PANTHER" id="PTHR11559">
    <property type="entry name" value="CARBOXYLESTERASE"/>
    <property type="match status" value="1"/>
</dbReference>
<comment type="similarity">
    <text evidence="1 3">Belongs to the type-B carboxylesterase/lipase family.</text>
</comment>
<dbReference type="OrthoDB" id="408631at2759"/>
<reference evidence="5 6" key="1">
    <citation type="journal article" date="2018" name="BMC Genomics">
        <title>Comparative genome analyses reveal sequence features reflecting distinct modes of host-adaptation between dicot and monocot powdery mildew.</title>
        <authorList>
            <person name="Wu Y."/>
            <person name="Ma X."/>
            <person name="Pan Z."/>
            <person name="Kale S.D."/>
            <person name="Song Y."/>
            <person name="King H."/>
            <person name="Zhang Q."/>
            <person name="Presley C."/>
            <person name="Deng X."/>
            <person name="Wei C.I."/>
            <person name="Xiao S."/>
        </authorList>
    </citation>
    <scope>NUCLEOTIDE SEQUENCE [LARGE SCALE GENOMIC DNA]</scope>
    <source>
        <strain evidence="5">UCSC1</strain>
    </source>
</reference>
<dbReference type="InterPro" id="IPR019819">
    <property type="entry name" value="Carboxylesterase_B_CS"/>
</dbReference>
<dbReference type="EC" id="3.1.1.-" evidence="3"/>
<keyword evidence="2 3" id="KW-0378">Hydrolase</keyword>